<protein>
    <submittedName>
        <fullName evidence="2">Uncharacterized protein</fullName>
    </submittedName>
</protein>
<dbReference type="EMBL" id="CWOW01000006">
    <property type="protein sequence ID" value="CSA36550.1"/>
    <property type="molecule type" value="Genomic_DNA"/>
</dbReference>
<evidence type="ECO:0000256" key="1">
    <source>
        <dbReference type="SAM" id="MobiDB-lite"/>
    </source>
</evidence>
<evidence type="ECO:0000313" key="2">
    <source>
        <dbReference type="EMBL" id="CSA36550.1"/>
    </source>
</evidence>
<organism evidence="2 3">
    <name type="scientific">Vibrio cholerae</name>
    <dbReference type="NCBI Taxonomy" id="666"/>
    <lineage>
        <taxon>Bacteria</taxon>
        <taxon>Pseudomonadati</taxon>
        <taxon>Pseudomonadota</taxon>
        <taxon>Gammaproteobacteria</taxon>
        <taxon>Vibrionales</taxon>
        <taxon>Vibrionaceae</taxon>
        <taxon>Vibrio</taxon>
    </lineage>
</organism>
<reference evidence="2 3" key="1">
    <citation type="submission" date="2015-07" db="EMBL/GenBank/DDBJ databases">
        <authorList>
            <consortium name="Pathogen Informatics"/>
        </authorList>
    </citation>
    <scope>NUCLEOTIDE SEQUENCE [LARGE SCALE GENOMIC DNA]</scope>
    <source>
        <strain evidence="2 3">A51</strain>
    </source>
</reference>
<dbReference type="Proteomes" id="UP000044806">
    <property type="component" value="Unassembled WGS sequence"/>
</dbReference>
<proteinExistence type="predicted"/>
<gene>
    <name evidence="2" type="ORF">ERS013165_01384</name>
</gene>
<sequence>MPYTESGTPRWRKRFTVNHCLSLSGMTKLSVPASSLATNSLPHSLLNQARPRTLNAGSSGLTTKSP</sequence>
<accession>A0A655Q0T1</accession>
<feature type="compositionally biased region" description="Polar residues" evidence="1">
    <location>
        <begin position="55"/>
        <end position="66"/>
    </location>
</feature>
<evidence type="ECO:0000313" key="3">
    <source>
        <dbReference type="Proteomes" id="UP000044806"/>
    </source>
</evidence>
<feature type="region of interest" description="Disordered" evidence="1">
    <location>
        <begin position="43"/>
        <end position="66"/>
    </location>
</feature>
<name>A0A655Q0T1_VIBCL</name>
<dbReference type="AlphaFoldDB" id="A0A655Q0T1"/>